<reference evidence="2" key="1">
    <citation type="submission" date="2015-08" db="EMBL/GenBank/DDBJ databases">
        <authorList>
            <person name="Varghese N."/>
        </authorList>
    </citation>
    <scope>NUCLEOTIDE SEQUENCE [LARGE SCALE GENOMIC DNA]</scope>
    <source>
        <strain evidence="2">DSM 17901</strain>
    </source>
</reference>
<proteinExistence type="predicted"/>
<sequence>MYNAPSIDIATMPIADKVHRYANAKYYKALLDALQAAANEVGCDFALSSRDAAYIPEDIYEHLAFNLVLAREQYLRPAIGSIAHYENAESGMKDGYAHLLLRDVLSALSELGLKWRIRSIEYYDREGLQRAQARRTNGGFPPLPEPAASAPSIKADVSRLADEFFNGLDTPKEDIPT</sequence>
<evidence type="ECO:0000313" key="1">
    <source>
        <dbReference type="EMBL" id="CUA87286.1"/>
    </source>
</evidence>
<keyword evidence="2" id="KW-1185">Reference proteome</keyword>
<dbReference type="Proteomes" id="UP000243535">
    <property type="component" value="Unassembled WGS sequence"/>
</dbReference>
<dbReference type="STRING" id="375574.GCA_001418035_02702"/>
<evidence type="ECO:0000313" key="2">
    <source>
        <dbReference type="Proteomes" id="UP000243535"/>
    </source>
</evidence>
<organism evidence="1 2">
    <name type="scientific">Gulbenkiania indica</name>
    <dbReference type="NCBI Taxonomy" id="375574"/>
    <lineage>
        <taxon>Bacteria</taxon>
        <taxon>Pseudomonadati</taxon>
        <taxon>Pseudomonadota</taxon>
        <taxon>Betaproteobacteria</taxon>
        <taxon>Neisseriales</taxon>
        <taxon>Chromobacteriaceae</taxon>
        <taxon>Gulbenkiania</taxon>
    </lineage>
</organism>
<accession>A0A0K6H8F8</accession>
<name>A0A0K6H8F8_9NEIS</name>
<dbReference type="EMBL" id="CYHA01000012">
    <property type="protein sequence ID" value="CUA87286.1"/>
    <property type="molecule type" value="Genomic_DNA"/>
</dbReference>
<gene>
    <name evidence="1" type="ORF">Ga0061063_0122</name>
</gene>
<protein>
    <submittedName>
        <fullName evidence="1">Uncharacterized protein</fullName>
    </submittedName>
</protein>
<dbReference type="AlphaFoldDB" id="A0A0K6H8F8"/>